<dbReference type="InterPro" id="IPR051683">
    <property type="entry name" value="Enoyl-CoA_Hydratase/Isomerase"/>
</dbReference>
<reference evidence="2" key="1">
    <citation type="submission" date="2020-07" db="EMBL/GenBank/DDBJ databases">
        <authorList>
            <person name="Pothier F. J."/>
        </authorList>
    </citation>
    <scope>NUCLEOTIDE SEQUENCE</scope>
    <source>
        <strain evidence="2">CFBP 8129</strain>
    </source>
</reference>
<dbReference type="Gene3D" id="3.90.226.10">
    <property type="entry name" value="2-enoyl-CoA Hydratase, Chain A, domain 1"/>
    <property type="match status" value="1"/>
</dbReference>
<dbReference type="InterPro" id="IPR014748">
    <property type="entry name" value="Enoyl-CoA_hydra_C"/>
</dbReference>
<organism evidence="2">
    <name type="scientific">Xanthomonas hortorum pv. gardneri</name>
    <dbReference type="NCBI Taxonomy" id="2754056"/>
    <lineage>
        <taxon>Bacteria</taxon>
        <taxon>Pseudomonadati</taxon>
        <taxon>Pseudomonadota</taxon>
        <taxon>Gammaproteobacteria</taxon>
        <taxon>Lysobacterales</taxon>
        <taxon>Lysobacteraceae</taxon>
        <taxon>Xanthomonas</taxon>
    </lineage>
</organism>
<gene>
    <name evidence="2" type="primary">paaF</name>
    <name evidence="2" type="ORF">CFBP8129_19600</name>
</gene>
<dbReference type="GO" id="GO:0003824">
    <property type="term" value="F:catalytic activity"/>
    <property type="evidence" value="ECO:0007669"/>
    <property type="project" value="UniProtKB-ARBA"/>
</dbReference>
<dbReference type="EMBL" id="LR828253">
    <property type="protein sequence ID" value="CAD0327079.1"/>
    <property type="molecule type" value="Genomic_DNA"/>
</dbReference>
<dbReference type="GeneID" id="55511458"/>
<evidence type="ECO:0000313" key="2">
    <source>
        <dbReference type="EMBL" id="CAD0327073.1"/>
    </source>
</evidence>
<dbReference type="PANTHER" id="PTHR42964">
    <property type="entry name" value="ENOYL-COA HYDRATASE"/>
    <property type="match status" value="1"/>
</dbReference>
<dbReference type="CDD" id="cd06558">
    <property type="entry name" value="crotonase-like"/>
    <property type="match status" value="1"/>
</dbReference>
<dbReference type="Pfam" id="PF00378">
    <property type="entry name" value="ECH_1"/>
    <property type="match status" value="1"/>
</dbReference>
<proteinExistence type="inferred from homology"/>
<protein>
    <submittedName>
        <fullName evidence="2">2,3-dehydroadipyl-CoA hydratase</fullName>
    </submittedName>
</protein>
<dbReference type="PANTHER" id="PTHR42964:SF1">
    <property type="entry name" value="POLYKETIDE BIOSYNTHESIS ENOYL-COA HYDRATASE PKSH-RELATED"/>
    <property type="match status" value="1"/>
</dbReference>
<accession>A0A0G8KRZ1</accession>
<dbReference type="FunFam" id="3.90.226.10:FF:000066">
    <property type="entry name" value="Enoyl-CoA hydratase"/>
    <property type="match status" value="1"/>
</dbReference>
<dbReference type="RefSeq" id="WP_043909608.1">
    <property type="nucleotide sequence ID" value="NZ_CP018728.1"/>
</dbReference>
<dbReference type="InterPro" id="IPR001753">
    <property type="entry name" value="Enoyl-CoA_hydra/iso"/>
</dbReference>
<sequence>MQDTGLIVEDQGAVRTLRLNRPSVHNAFDAVLISALTEALQQAGQAAQIRVVVITGAGGAFSAGADLNWMRGMASASEADNAADALALARLMRTLDELPKPTIARVNGAAFGGGVGLVACCDIAIGCTEARFGLTESKLGLLPAVISPYVIAAIGARQARRWFATAEIFDASTAQLLGLLHQLVAADQLDIAVERQVRLLLAAAPLAAASAKSLVRSVLPPADRDAIDAANAAWIARLRVSPEGQEGLSAFLDKRAPAWVPEDMA</sequence>
<dbReference type="SUPFAM" id="SSF52096">
    <property type="entry name" value="ClpP/crotonase"/>
    <property type="match status" value="1"/>
</dbReference>
<dbReference type="Gene3D" id="1.10.12.10">
    <property type="entry name" value="Lyase 2-enoyl-coa Hydratase, Chain A, domain 2"/>
    <property type="match status" value="1"/>
</dbReference>
<dbReference type="STRING" id="90270.BI317_13480"/>
<dbReference type="AlphaFoldDB" id="A0A0G8KRZ1"/>
<name>A0A0G8KRZ1_9XANT</name>
<evidence type="ECO:0000256" key="1">
    <source>
        <dbReference type="ARBA" id="ARBA00005254"/>
    </source>
</evidence>
<comment type="similarity">
    <text evidence="1">Belongs to the enoyl-CoA hydratase/isomerase family.</text>
</comment>
<dbReference type="InterPro" id="IPR029045">
    <property type="entry name" value="ClpP/crotonase-like_dom_sf"/>
</dbReference>
<dbReference type="EMBL" id="LR828253">
    <property type="protein sequence ID" value="CAD0327073.1"/>
    <property type="molecule type" value="Genomic_DNA"/>
</dbReference>
<dbReference type="OrthoDB" id="9807606at2"/>
<dbReference type="GO" id="GO:0008300">
    <property type="term" value="P:isoprenoid catabolic process"/>
    <property type="evidence" value="ECO:0007669"/>
    <property type="project" value="TreeGrafter"/>
</dbReference>